<dbReference type="EMBL" id="CAWYQH010000108">
    <property type="protein sequence ID" value="CAK8688093.1"/>
    <property type="molecule type" value="Genomic_DNA"/>
</dbReference>
<evidence type="ECO:0000259" key="1">
    <source>
        <dbReference type="Pfam" id="PF07258"/>
    </source>
</evidence>
<dbReference type="InterPro" id="IPR037360">
    <property type="entry name" value="COMMD9"/>
</dbReference>
<dbReference type="InterPro" id="IPR017920">
    <property type="entry name" value="COMM"/>
</dbReference>
<proteinExistence type="predicted"/>
<dbReference type="PANTHER" id="PTHR15663:SF4">
    <property type="entry name" value="COMM DOMAIN-CONTAINING PROTEIN 9"/>
    <property type="match status" value="1"/>
</dbReference>
<keyword evidence="4" id="KW-1185">Reference proteome</keyword>
<evidence type="ECO:0000313" key="3">
    <source>
        <dbReference type="EMBL" id="CAK8688093.1"/>
    </source>
</evidence>
<dbReference type="PANTHER" id="PTHR15663">
    <property type="entry name" value="COMM DOMAIN-CONTAINING PROTEIN 9"/>
    <property type="match status" value="1"/>
</dbReference>
<evidence type="ECO:0000313" key="4">
    <source>
        <dbReference type="Proteomes" id="UP001642483"/>
    </source>
</evidence>
<gene>
    <name evidence="3" type="ORF">CVLEPA_LOCUS20127</name>
</gene>
<dbReference type="Proteomes" id="UP001642483">
    <property type="component" value="Unassembled WGS sequence"/>
</dbReference>
<dbReference type="Pfam" id="PF07258">
    <property type="entry name" value="COMM_domain"/>
    <property type="match status" value="1"/>
</dbReference>
<feature type="domain" description="COMMD9 N-terminal" evidence="2">
    <location>
        <begin position="20"/>
        <end position="95"/>
    </location>
</feature>
<organism evidence="3 4">
    <name type="scientific">Clavelina lepadiformis</name>
    <name type="common">Light-bulb sea squirt</name>
    <name type="synonym">Ascidia lepadiformis</name>
    <dbReference type="NCBI Taxonomy" id="159417"/>
    <lineage>
        <taxon>Eukaryota</taxon>
        <taxon>Metazoa</taxon>
        <taxon>Chordata</taxon>
        <taxon>Tunicata</taxon>
        <taxon>Ascidiacea</taxon>
        <taxon>Aplousobranchia</taxon>
        <taxon>Clavelinidae</taxon>
        <taxon>Clavelina</taxon>
    </lineage>
</organism>
<feature type="domain" description="COMM" evidence="1">
    <location>
        <begin position="119"/>
        <end position="170"/>
    </location>
</feature>
<accession>A0ABP0G9D8</accession>
<protein>
    <recommendedName>
        <fullName evidence="5">COMM domain-containing protein</fullName>
    </recommendedName>
</protein>
<dbReference type="InterPro" id="IPR048676">
    <property type="entry name" value="COMMD9_N"/>
</dbReference>
<evidence type="ECO:0008006" key="5">
    <source>
        <dbReference type="Google" id="ProtNLM"/>
    </source>
</evidence>
<reference evidence="3 4" key="1">
    <citation type="submission" date="2024-02" db="EMBL/GenBank/DDBJ databases">
        <authorList>
            <person name="Daric V."/>
            <person name="Darras S."/>
        </authorList>
    </citation>
    <scope>NUCLEOTIDE SEQUENCE [LARGE SCALE GENOMIC DNA]</scope>
</reference>
<sequence length="179" mass="19792">MGSDLDDYDGLLHLLKAASKKTVIEILNKVASQLLRSGDDDVVGFLRSCLDIDADESAALFHSLTILLRKVIYSGCANYDAINAAFPSEFHKSLKELLIKSILDNHNAWKSQAIDEQVSLPRLKDFSWEVRKNVVAPSCVLHLNTSDRGSLNVEMSAESLDTMLDSLAKIRDQISSVTQ</sequence>
<comment type="caution">
    <text evidence="3">The sequence shown here is derived from an EMBL/GenBank/DDBJ whole genome shotgun (WGS) entry which is preliminary data.</text>
</comment>
<evidence type="ECO:0000259" key="2">
    <source>
        <dbReference type="Pfam" id="PF20923"/>
    </source>
</evidence>
<dbReference type="Pfam" id="PF20923">
    <property type="entry name" value="COMMD9_HN"/>
    <property type="match status" value="1"/>
</dbReference>
<name>A0ABP0G9D8_CLALP</name>